<reference evidence="4 5" key="1">
    <citation type="submission" date="2016-10" db="EMBL/GenBank/DDBJ databases">
        <authorList>
            <person name="de Groot N.N."/>
        </authorList>
    </citation>
    <scope>NUCLEOTIDE SEQUENCE [LARGE SCALE GENOMIC DNA]</scope>
    <source>
        <strain evidence="4 5">CGMCC 1.8894</strain>
    </source>
</reference>
<feature type="signal peptide" evidence="2">
    <location>
        <begin position="1"/>
        <end position="22"/>
    </location>
</feature>
<evidence type="ECO:0000313" key="4">
    <source>
        <dbReference type="EMBL" id="SDX62865.1"/>
    </source>
</evidence>
<feature type="domain" description="Rhodanese" evidence="3">
    <location>
        <begin position="181"/>
        <end position="292"/>
    </location>
</feature>
<dbReference type="PANTHER" id="PTHR43855">
    <property type="entry name" value="THIOSULFATE SULFURTRANSFERASE"/>
    <property type="match status" value="1"/>
</dbReference>
<feature type="chain" id="PRO_5011747930" evidence="2">
    <location>
        <begin position="23"/>
        <end position="312"/>
    </location>
</feature>
<feature type="domain" description="Rhodanese" evidence="3">
    <location>
        <begin position="54"/>
        <end position="151"/>
    </location>
</feature>
<evidence type="ECO:0000256" key="2">
    <source>
        <dbReference type="SAM" id="SignalP"/>
    </source>
</evidence>
<keyword evidence="1" id="KW-0677">Repeat</keyword>
<dbReference type="InterPro" id="IPR051126">
    <property type="entry name" value="Thiosulfate_sulfurtransferase"/>
</dbReference>
<evidence type="ECO:0000313" key="5">
    <source>
        <dbReference type="Proteomes" id="UP000198539"/>
    </source>
</evidence>
<keyword evidence="4" id="KW-0670">Pyruvate</keyword>
<dbReference type="Proteomes" id="UP000198539">
    <property type="component" value="Unassembled WGS sequence"/>
</dbReference>
<dbReference type="SUPFAM" id="SSF52821">
    <property type="entry name" value="Rhodanese/Cell cycle control phosphatase"/>
    <property type="match status" value="2"/>
</dbReference>
<accession>A0A1H3D8Z4</accession>
<dbReference type="AlphaFoldDB" id="A0A1H3D8Z4"/>
<dbReference type="PROSITE" id="PS50206">
    <property type="entry name" value="RHODANESE_3"/>
    <property type="match status" value="2"/>
</dbReference>
<keyword evidence="5" id="KW-1185">Reference proteome</keyword>
<name>A0A1H3D8Z4_9RHOB</name>
<dbReference type="EMBL" id="FNOM01000012">
    <property type="protein sequence ID" value="SDX62865.1"/>
    <property type="molecule type" value="Genomic_DNA"/>
</dbReference>
<gene>
    <name evidence="4" type="ORF">SAMN04488238_11239</name>
</gene>
<evidence type="ECO:0000256" key="1">
    <source>
        <dbReference type="ARBA" id="ARBA00022737"/>
    </source>
</evidence>
<dbReference type="STRING" id="564137.SAMN04488238_11239"/>
<dbReference type="CDD" id="cd01448">
    <property type="entry name" value="TST_Repeat_1"/>
    <property type="match status" value="1"/>
</dbReference>
<dbReference type="InterPro" id="IPR001763">
    <property type="entry name" value="Rhodanese-like_dom"/>
</dbReference>
<proteinExistence type="predicted"/>
<dbReference type="SMART" id="SM00450">
    <property type="entry name" value="RHOD"/>
    <property type="match status" value="2"/>
</dbReference>
<dbReference type="Gene3D" id="3.40.250.10">
    <property type="entry name" value="Rhodanese-like domain"/>
    <property type="match status" value="2"/>
</dbReference>
<keyword evidence="2" id="KW-0732">Signal</keyword>
<dbReference type="RefSeq" id="WP_092891718.1">
    <property type="nucleotide sequence ID" value="NZ_CP061498.1"/>
</dbReference>
<sequence>MLRTTTAALTLAALSLPTLAFAAPEGWKPLLEPAELATILEADDSVRVVHVSGDFAAGHIPGAVHSPYAQWRGGPENPGALRDVSAFADVTSNLGIDADTPVVVVHSGANQSDMGTAARVYWTLKSMGVADLALVNGGFDGWVDAGLPVSTTATEVAASDFQPDWTDTWRVTTTEVAALAEAGDARLVDSRPTGFFEGIEWSIARPGTIKSAENLTYDQFFDGTRMIDPTGARALAQTYGLTDAPLTVSFCNTGHWAAINWFALSEVAGVDNTRLYAESMAEYGTQGHPLQNEPGRVSYMWNSTKKWVAELF</sequence>
<dbReference type="GO" id="GO:0016740">
    <property type="term" value="F:transferase activity"/>
    <property type="evidence" value="ECO:0007669"/>
    <property type="project" value="UniProtKB-KW"/>
</dbReference>
<keyword evidence="4" id="KW-0808">Transferase</keyword>
<dbReference type="Pfam" id="PF00581">
    <property type="entry name" value="Rhodanese"/>
    <property type="match status" value="1"/>
</dbReference>
<dbReference type="PANTHER" id="PTHR43855:SF1">
    <property type="entry name" value="THIOSULFATE SULFURTRANSFERASE"/>
    <property type="match status" value="1"/>
</dbReference>
<dbReference type="OrthoDB" id="9781034at2"/>
<evidence type="ECO:0000259" key="3">
    <source>
        <dbReference type="PROSITE" id="PS50206"/>
    </source>
</evidence>
<organism evidence="4 5">
    <name type="scientific">Roseicitreum antarcticum</name>
    <dbReference type="NCBI Taxonomy" id="564137"/>
    <lineage>
        <taxon>Bacteria</taxon>
        <taxon>Pseudomonadati</taxon>
        <taxon>Pseudomonadota</taxon>
        <taxon>Alphaproteobacteria</taxon>
        <taxon>Rhodobacterales</taxon>
        <taxon>Paracoccaceae</taxon>
        <taxon>Roseicitreum</taxon>
    </lineage>
</organism>
<protein>
    <submittedName>
        <fullName evidence="4">Thiosulfate/3-mercaptopyruvate sulfurtransferase</fullName>
    </submittedName>
</protein>
<dbReference type="InterPro" id="IPR036873">
    <property type="entry name" value="Rhodanese-like_dom_sf"/>
</dbReference>